<dbReference type="PaxDb" id="2850-Phatr49918"/>
<dbReference type="GO" id="GO:0008233">
    <property type="term" value="F:peptidase activity"/>
    <property type="evidence" value="ECO:0007669"/>
    <property type="project" value="InterPro"/>
</dbReference>
<accession>B7GCA9</accession>
<dbReference type="GeneID" id="7198617"/>
<evidence type="ECO:0000313" key="4">
    <source>
        <dbReference type="Proteomes" id="UP000000759"/>
    </source>
</evidence>
<organism evidence="3 4">
    <name type="scientific">Phaeodactylum tricornutum (strain CCAP 1055/1)</name>
    <dbReference type="NCBI Taxonomy" id="556484"/>
    <lineage>
        <taxon>Eukaryota</taxon>
        <taxon>Sar</taxon>
        <taxon>Stramenopiles</taxon>
        <taxon>Ochrophyta</taxon>
        <taxon>Bacillariophyta</taxon>
        <taxon>Bacillariophyceae</taxon>
        <taxon>Bacillariophycidae</taxon>
        <taxon>Naviculales</taxon>
        <taxon>Phaeodactylaceae</taxon>
        <taxon>Phaeodactylum</taxon>
    </lineage>
</organism>
<dbReference type="EMBL" id="CM000627">
    <property type="protein sequence ID" value="EEC43830.1"/>
    <property type="molecule type" value="Genomic_DNA"/>
</dbReference>
<evidence type="ECO:0000256" key="1">
    <source>
        <dbReference type="SAM" id="MobiDB-lite"/>
    </source>
</evidence>
<feature type="domain" description="Peptidase M6-like" evidence="2">
    <location>
        <begin position="117"/>
        <end position="257"/>
    </location>
</feature>
<keyword evidence="4" id="KW-1185">Reference proteome</keyword>
<dbReference type="Proteomes" id="UP000000759">
    <property type="component" value="Chromosome 25"/>
</dbReference>
<dbReference type="PANTHER" id="PTHR41775:SF1">
    <property type="entry name" value="PEPTIDASE M6-LIKE DOMAIN-CONTAINING PROTEIN"/>
    <property type="match status" value="1"/>
</dbReference>
<dbReference type="KEGG" id="pti:PHATRDRAFT_49918"/>
<reference evidence="3 4" key="1">
    <citation type="journal article" date="2008" name="Nature">
        <title>The Phaeodactylum genome reveals the evolutionary history of diatom genomes.</title>
        <authorList>
            <person name="Bowler C."/>
            <person name="Allen A.E."/>
            <person name="Badger J.H."/>
            <person name="Grimwood J."/>
            <person name="Jabbari K."/>
            <person name="Kuo A."/>
            <person name="Maheswari U."/>
            <person name="Martens C."/>
            <person name="Maumus F."/>
            <person name="Otillar R.P."/>
            <person name="Rayko E."/>
            <person name="Salamov A."/>
            <person name="Vandepoele K."/>
            <person name="Beszteri B."/>
            <person name="Gruber A."/>
            <person name="Heijde M."/>
            <person name="Katinka M."/>
            <person name="Mock T."/>
            <person name="Valentin K."/>
            <person name="Verret F."/>
            <person name="Berges J.A."/>
            <person name="Brownlee C."/>
            <person name="Cadoret J.P."/>
            <person name="Chiovitti A."/>
            <person name="Choi C.J."/>
            <person name="Coesel S."/>
            <person name="De Martino A."/>
            <person name="Detter J.C."/>
            <person name="Durkin C."/>
            <person name="Falciatore A."/>
            <person name="Fournet J."/>
            <person name="Haruta M."/>
            <person name="Huysman M.J."/>
            <person name="Jenkins B.D."/>
            <person name="Jiroutova K."/>
            <person name="Jorgensen R.E."/>
            <person name="Joubert Y."/>
            <person name="Kaplan A."/>
            <person name="Kroger N."/>
            <person name="Kroth P.G."/>
            <person name="La Roche J."/>
            <person name="Lindquist E."/>
            <person name="Lommer M."/>
            <person name="Martin-Jezequel V."/>
            <person name="Lopez P.J."/>
            <person name="Lucas S."/>
            <person name="Mangogna M."/>
            <person name="McGinnis K."/>
            <person name="Medlin L.K."/>
            <person name="Montsant A."/>
            <person name="Oudot-Le Secq M.P."/>
            <person name="Napoli C."/>
            <person name="Obornik M."/>
            <person name="Parker M.S."/>
            <person name="Petit J.L."/>
            <person name="Porcel B.M."/>
            <person name="Poulsen N."/>
            <person name="Robison M."/>
            <person name="Rychlewski L."/>
            <person name="Rynearson T.A."/>
            <person name="Schmutz J."/>
            <person name="Shapiro H."/>
            <person name="Siaut M."/>
            <person name="Stanley M."/>
            <person name="Sussman M.R."/>
            <person name="Taylor A.R."/>
            <person name="Vardi A."/>
            <person name="von Dassow P."/>
            <person name="Vyverman W."/>
            <person name="Willis A."/>
            <person name="Wyrwicz L.S."/>
            <person name="Rokhsar D.S."/>
            <person name="Weissenbach J."/>
            <person name="Armbrust E.V."/>
            <person name="Green B.R."/>
            <person name="Van de Peer Y."/>
            <person name="Grigoriev I.V."/>
        </authorList>
    </citation>
    <scope>NUCLEOTIDE SEQUENCE [LARGE SCALE GENOMIC DNA]</scope>
    <source>
        <strain evidence="3 4">CCAP 1055/1</strain>
    </source>
</reference>
<evidence type="ECO:0000259" key="2">
    <source>
        <dbReference type="Pfam" id="PF05547"/>
    </source>
</evidence>
<dbReference type="OrthoDB" id="9986966at2759"/>
<protein>
    <recommendedName>
        <fullName evidence="2">Peptidase M6-like domain-containing protein</fullName>
    </recommendedName>
</protein>
<gene>
    <name evidence="3" type="ORF">PHATRDRAFT_49918</name>
</gene>
<dbReference type="AlphaFoldDB" id="B7GCA9"/>
<dbReference type="GO" id="GO:0006508">
    <property type="term" value="P:proteolysis"/>
    <property type="evidence" value="ECO:0007669"/>
    <property type="project" value="InterPro"/>
</dbReference>
<name>B7GCA9_PHATC</name>
<dbReference type="InterPro" id="IPR008757">
    <property type="entry name" value="Peptidase_M6-like_domain"/>
</dbReference>
<reference evidence="4" key="2">
    <citation type="submission" date="2008-08" db="EMBL/GenBank/DDBJ databases">
        <authorList>
            <consortium name="Diatom Consortium"/>
            <person name="Grigoriev I."/>
            <person name="Grimwood J."/>
            <person name="Kuo A."/>
            <person name="Otillar R.P."/>
            <person name="Salamov A."/>
            <person name="Detter J.C."/>
            <person name="Lindquist E."/>
            <person name="Shapiro H."/>
            <person name="Lucas S."/>
            <person name="Glavina del Rio T."/>
            <person name="Pitluck S."/>
            <person name="Rokhsar D."/>
            <person name="Bowler C."/>
        </authorList>
    </citation>
    <scope>GENOME REANNOTATION</scope>
    <source>
        <strain evidence="4">CCAP 1055/1</strain>
    </source>
</reference>
<dbReference type="Pfam" id="PF05547">
    <property type="entry name" value="Peptidase_M6"/>
    <property type="match status" value="1"/>
</dbReference>
<feature type="region of interest" description="Disordered" evidence="1">
    <location>
        <begin position="602"/>
        <end position="630"/>
    </location>
</feature>
<dbReference type="RefSeq" id="XP_002184771.1">
    <property type="nucleotide sequence ID" value="XM_002184735.1"/>
</dbReference>
<sequence length="652" mass="71120">MAGQSLISRCQAFAPPPTVDTNDDWMPVDAYRQQHGIQFEYEPRHISPEVCRYLNETECAQEDKAARETYQRHLRTMESLRRRRLQTTPATSKGSFKAMVLLVQFADHQNRPLPSKEYFEELCNGAGTSTVNPIGSIKSYFSEQSQGLYDVDCEVFDWRTTTYTEADAAQGISGILSNANAQKFFHPVLDQIDAEKVASSGDFWLFFEGFDADGEDGMGDGFIDALVVIHSGFGAQVAEICDGVRRADRIWSQGRSTSEGFGWNPRNIEVGSYSIASAFERCSTDRPALMGVITHEWYGQIAFLFAEILSFFVGTNRLHTFGVPDLYGKNNFRFGGIGSFGMMSSPYGQTGDGSTPGSLVPWTRNRIGWLEYNEITTDGTYSVSGLQAYAIRDKFPADEFLVIECRFPSSFDSDFWGIGGIVFYHIDDKMGGQDRPGWPGQSGWPANGNHYQVAVLQADGRYDIEQDVNSGDIDDLWVDGMALRPNGGSGIFPNTDSYQGTPTVTGITIRIVSSPGKTMQFVVEGLASNPNQLSLPTPFPSGLPSHSPVIGIAATPFASPSQSNPYPLCTSSITENCFDQPTAAPKDSKPCVPGMGVVCSDGTSDPQTAPTIAPESSKDETTGQEDALTSSAPKLGDMLVLVVSAVTIVVTW</sequence>
<dbReference type="HOGENOM" id="CLU_419499_0_0_1"/>
<dbReference type="eggNOG" id="ENOG502S1RF">
    <property type="taxonomic scope" value="Eukaryota"/>
</dbReference>
<dbReference type="PANTHER" id="PTHR41775">
    <property type="entry name" value="SECRETED PROTEIN-RELATED"/>
    <property type="match status" value="1"/>
</dbReference>
<dbReference type="InParanoid" id="B7GCA9"/>
<proteinExistence type="predicted"/>
<evidence type="ECO:0000313" key="3">
    <source>
        <dbReference type="EMBL" id="EEC43830.1"/>
    </source>
</evidence>